<dbReference type="EMBL" id="CP002305">
    <property type="protein sequence ID" value="ADQ17030.1"/>
    <property type="molecule type" value="Genomic_DNA"/>
</dbReference>
<dbReference type="PANTHER" id="PTHR31350">
    <property type="entry name" value="SI:DKEY-261L7.2"/>
    <property type="match status" value="1"/>
</dbReference>
<evidence type="ECO:0000313" key="4">
    <source>
        <dbReference type="Proteomes" id="UP000007435"/>
    </source>
</evidence>
<dbReference type="PANTHER" id="PTHR31350:SF27">
    <property type="entry name" value="HEMIMETHYLATED DNA-BINDING DOMAIN-CONTAINING PROTEIN"/>
    <property type="match status" value="1"/>
</dbReference>
<protein>
    <recommendedName>
        <fullName evidence="2">Protein SirB1 N-terminal domain-containing protein</fullName>
    </recommendedName>
</protein>
<evidence type="ECO:0000256" key="1">
    <source>
        <dbReference type="ARBA" id="ARBA00007100"/>
    </source>
</evidence>
<dbReference type="HOGENOM" id="CLU_063810_3_0_10"/>
<accession>E4RVG6</accession>
<organism evidence="3 4">
    <name type="scientific">Leadbetterella byssophila (strain DSM 17132 / JCM 16389 / KACC 11308 / NBRC 106382 / 4M15)</name>
    <dbReference type="NCBI Taxonomy" id="649349"/>
    <lineage>
        <taxon>Bacteria</taxon>
        <taxon>Pseudomonadati</taxon>
        <taxon>Bacteroidota</taxon>
        <taxon>Cytophagia</taxon>
        <taxon>Cytophagales</taxon>
        <taxon>Leadbetterellaceae</taxon>
        <taxon>Leadbetterella</taxon>
    </lineage>
</organism>
<name>E4RVG6_LEAB4</name>
<reference key="1">
    <citation type="submission" date="2010-11" db="EMBL/GenBank/DDBJ databases">
        <title>The complete genome of Leadbetterella byssophila DSM 17132.</title>
        <authorList>
            <consortium name="US DOE Joint Genome Institute (JGI-PGF)"/>
            <person name="Lucas S."/>
            <person name="Copeland A."/>
            <person name="Lapidus A."/>
            <person name="Glavina del Rio T."/>
            <person name="Dalin E."/>
            <person name="Tice H."/>
            <person name="Bruce D."/>
            <person name="Goodwin L."/>
            <person name="Pitluck S."/>
            <person name="Kyrpides N."/>
            <person name="Mavromatis K."/>
            <person name="Ivanova N."/>
            <person name="Teshima H."/>
            <person name="Brettin T."/>
            <person name="Detter J.C."/>
            <person name="Han C."/>
            <person name="Tapia R."/>
            <person name="Land M."/>
            <person name="Hauser L."/>
            <person name="Markowitz V."/>
            <person name="Cheng J.-F."/>
            <person name="Hugenholtz P."/>
            <person name="Woyke T."/>
            <person name="Wu D."/>
            <person name="Tindall B."/>
            <person name="Pomrenke H.G."/>
            <person name="Brambilla E."/>
            <person name="Klenk H.-P."/>
            <person name="Eisen J.A."/>
        </authorList>
    </citation>
    <scope>NUCLEOTIDE SEQUENCE [LARGE SCALE GENOMIC DNA]</scope>
    <source>
        <strain>DSM 17132</strain>
    </source>
</reference>
<dbReference type="Proteomes" id="UP000007435">
    <property type="component" value="Chromosome"/>
</dbReference>
<dbReference type="RefSeq" id="WP_013408079.1">
    <property type="nucleotide sequence ID" value="NC_014655.1"/>
</dbReference>
<evidence type="ECO:0000259" key="2">
    <source>
        <dbReference type="Pfam" id="PF13369"/>
    </source>
</evidence>
<reference evidence="3 4" key="2">
    <citation type="journal article" date="2011" name="Stand. Genomic Sci.">
        <title>Complete genome sequence of Leadbetterella byssophila type strain (4M15).</title>
        <authorList>
            <person name="Abt B."/>
            <person name="Teshima H."/>
            <person name="Lucas S."/>
            <person name="Lapidus A."/>
            <person name="Del Rio T.G."/>
            <person name="Nolan M."/>
            <person name="Tice H."/>
            <person name="Cheng J.F."/>
            <person name="Pitluck S."/>
            <person name="Liolios K."/>
            <person name="Pagani I."/>
            <person name="Ivanova N."/>
            <person name="Mavromatis K."/>
            <person name="Pati A."/>
            <person name="Tapia R."/>
            <person name="Han C."/>
            <person name="Goodwin L."/>
            <person name="Chen A."/>
            <person name="Palaniappan K."/>
            <person name="Land M."/>
            <person name="Hauser L."/>
            <person name="Chang Y.J."/>
            <person name="Jeffries C.D."/>
            <person name="Rohde M."/>
            <person name="Goker M."/>
            <person name="Tindall B.J."/>
            <person name="Detter J.C."/>
            <person name="Woyke T."/>
            <person name="Bristow J."/>
            <person name="Eisen J.A."/>
            <person name="Markowitz V."/>
            <person name="Hugenholtz P."/>
            <person name="Klenk H.P."/>
            <person name="Kyrpides N.C."/>
        </authorList>
    </citation>
    <scope>NUCLEOTIDE SEQUENCE [LARGE SCALE GENOMIC DNA]</scope>
    <source>
        <strain evidence="4">DSM 17132 / JCM 16389 / KACC 11308 / NBRC 106382 / 4M15</strain>
    </source>
</reference>
<gene>
    <name evidence="3" type="ordered locus">Lbys_1311</name>
</gene>
<sequence>MNIRDFKAMVSLLDDPDVATEVRDNLRGIGPEILPLIEAELDTYAPEGEVRKKMEALRNELQSDAVYGQLKAWADGGGEDLLKGLWLISQLVYPNTTLESLRAEMNRIYLDVWVQMRENMHPADVLNILNTTIFEDLGFEPNVKSFHSPQNSLFNQVLSERTGSPVSLSCVYILLAQKLDIPLYGVNLPNLFVTLYDLPGRPFYVNVFNKGQIFYKRDIDDYLKQMNLEPRKEYYQACTHIEIVTRVLTNLAFAYQKSGQPELEEQVNRILEGLQSH</sequence>
<comment type="similarity">
    <text evidence="1">Belongs to the UPF0162 family.</text>
</comment>
<dbReference type="AlphaFoldDB" id="E4RVG6"/>
<proteinExistence type="inferred from homology"/>
<dbReference type="OrthoDB" id="188084at2"/>
<evidence type="ECO:0000313" key="3">
    <source>
        <dbReference type="EMBL" id="ADQ17030.1"/>
    </source>
</evidence>
<feature type="domain" description="Protein SirB1 N-terminal" evidence="2">
    <location>
        <begin position="101"/>
        <end position="248"/>
    </location>
</feature>
<dbReference type="Pfam" id="PF13369">
    <property type="entry name" value="Transglut_core2"/>
    <property type="match status" value="1"/>
</dbReference>
<dbReference type="STRING" id="649349.Lbys_1311"/>
<dbReference type="eggNOG" id="COG2912">
    <property type="taxonomic scope" value="Bacteria"/>
</dbReference>
<dbReference type="InterPro" id="IPR032698">
    <property type="entry name" value="SirB1_N"/>
</dbReference>
<dbReference type="KEGG" id="lby:Lbys_1311"/>
<keyword evidence="4" id="KW-1185">Reference proteome</keyword>